<dbReference type="AlphaFoldDB" id="A0AAP9KJ42"/>
<dbReference type="CDD" id="cd01700">
    <property type="entry name" value="PolY_Pol_V_umuC"/>
    <property type="match status" value="1"/>
</dbReference>
<keyword evidence="5" id="KW-0742">SOS response</keyword>
<dbReference type="InterPro" id="IPR043128">
    <property type="entry name" value="Rev_trsase/Diguanyl_cyclase"/>
</dbReference>
<dbReference type="PANTHER" id="PTHR11076:SF34">
    <property type="entry name" value="PROTEIN UMUC"/>
    <property type="match status" value="1"/>
</dbReference>
<evidence type="ECO:0000256" key="1">
    <source>
        <dbReference type="ARBA" id="ARBA00010945"/>
    </source>
</evidence>
<evidence type="ECO:0000259" key="6">
    <source>
        <dbReference type="PROSITE" id="PS50173"/>
    </source>
</evidence>
<dbReference type="EMBL" id="CP046045">
    <property type="protein sequence ID" value="QGM27676.1"/>
    <property type="molecule type" value="Genomic_DNA"/>
</dbReference>
<comment type="similarity">
    <text evidence="1">Belongs to the DNA polymerase type-Y family.</text>
</comment>
<dbReference type="InterPro" id="IPR001126">
    <property type="entry name" value="UmuC"/>
</dbReference>
<dbReference type="GO" id="GO:0009432">
    <property type="term" value="P:SOS response"/>
    <property type="evidence" value="ECO:0007669"/>
    <property type="project" value="UniProtKB-KW"/>
</dbReference>
<dbReference type="InterPro" id="IPR050116">
    <property type="entry name" value="DNA_polymerase-Y"/>
</dbReference>
<keyword evidence="4" id="KW-0234">DNA repair</keyword>
<dbReference type="Gene3D" id="1.10.150.20">
    <property type="entry name" value="5' to 3' exonuclease, C-terminal subdomain"/>
    <property type="match status" value="1"/>
</dbReference>
<proteinExistence type="inferred from homology"/>
<sequence>MKALEQVFALIDINNCYVSCERLFQPHLNHRPVVVLSNNDGCVVSRSEEAKRLGIKMAVPFYQVQELIQQHDVAVFSSNYALYAEMSRRFNNIIQEFVSAKDVEIYSIDETFIELSSYSQRDLNALAQEIKTTLWKWLALPVCVGIGQSKTEAKLANHLAKRNRYFNGVCNLLDMDLCSKEALFQHIDAAEVWGVGRKNAKKLQSLGIRSVFDLATSNPDQMERQFSILMKKTILELTGTACIELEHNTVSKQQIISSRSFGQRVTDIHALSEALSDYLQSAVQRLRAEKSLCGCMIIFAQSNRFDPRQVFYNQSVTIAFNEPTDSALLMNKAMMKHVTTLFQEGIAFKKCGVILTGLEPKQSYIHDLLTDTDAIEKQEQLQQVLDTVKNKFGVQKLAIGACKLQGRTWAMQRSHLSPNYFSWEGLLALGD</sequence>
<dbReference type="InterPro" id="IPR017961">
    <property type="entry name" value="DNA_pol_Y-fam_little_finger"/>
</dbReference>
<feature type="domain" description="UmuC" evidence="6">
    <location>
        <begin position="8"/>
        <end position="196"/>
    </location>
</feature>
<dbReference type="SUPFAM" id="SSF56672">
    <property type="entry name" value="DNA/RNA polymerases"/>
    <property type="match status" value="1"/>
</dbReference>
<evidence type="ECO:0000256" key="5">
    <source>
        <dbReference type="ARBA" id="ARBA00023236"/>
    </source>
</evidence>
<dbReference type="Pfam" id="PF00817">
    <property type="entry name" value="IMS"/>
    <property type="match status" value="1"/>
</dbReference>
<organism evidence="7 8">
    <name type="scientific">Acinetobacter towneri</name>
    <dbReference type="NCBI Taxonomy" id="202956"/>
    <lineage>
        <taxon>Bacteria</taxon>
        <taxon>Pseudomonadati</taxon>
        <taxon>Pseudomonadota</taxon>
        <taxon>Gammaproteobacteria</taxon>
        <taxon>Moraxellales</taxon>
        <taxon>Moraxellaceae</taxon>
        <taxon>Acinetobacter</taxon>
    </lineage>
</organism>
<dbReference type="GO" id="GO:0003887">
    <property type="term" value="F:DNA-directed DNA polymerase activity"/>
    <property type="evidence" value="ECO:0007669"/>
    <property type="project" value="TreeGrafter"/>
</dbReference>
<dbReference type="GO" id="GO:0006281">
    <property type="term" value="P:DNA repair"/>
    <property type="evidence" value="ECO:0007669"/>
    <property type="project" value="UniProtKB-KW"/>
</dbReference>
<name>A0AAP9KJ42_9GAMM</name>
<dbReference type="Gene3D" id="3.40.1170.60">
    <property type="match status" value="1"/>
</dbReference>
<evidence type="ECO:0000313" key="8">
    <source>
        <dbReference type="Proteomes" id="UP000405075"/>
    </source>
</evidence>
<dbReference type="GO" id="GO:0005829">
    <property type="term" value="C:cytosol"/>
    <property type="evidence" value="ECO:0007669"/>
    <property type="project" value="TreeGrafter"/>
</dbReference>
<evidence type="ECO:0000256" key="3">
    <source>
        <dbReference type="ARBA" id="ARBA00023199"/>
    </source>
</evidence>
<dbReference type="InterPro" id="IPR025188">
    <property type="entry name" value="DUF4113"/>
</dbReference>
<evidence type="ECO:0000256" key="4">
    <source>
        <dbReference type="ARBA" id="ARBA00023204"/>
    </source>
</evidence>
<reference evidence="8" key="1">
    <citation type="submission" date="2019-11" db="EMBL/GenBank/DDBJ databases">
        <title>Escherichia coli 1916D6.</title>
        <authorList>
            <person name="Yao H."/>
            <person name="Du X."/>
            <person name="Yu R."/>
            <person name="Li A."/>
        </authorList>
    </citation>
    <scope>NUCLEOTIDE SEQUENCE [LARGE SCALE GENOMIC DNA]</scope>
    <source>
        <strain evidence="8">19110F47</strain>
    </source>
</reference>
<keyword evidence="3" id="KW-0741">SOS mutagenesis</keyword>
<dbReference type="PANTHER" id="PTHR11076">
    <property type="entry name" value="DNA REPAIR POLYMERASE UMUC / TRANSFERASE FAMILY MEMBER"/>
    <property type="match status" value="1"/>
</dbReference>
<dbReference type="Pfam" id="PF11799">
    <property type="entry name" value="IMS_C"/>
    <property type="match status" value="1"/>
</dbReference>
<dbReference type="GO" id="GO:0003684">
    <property type="term" value="F:damaged DNA binding"/>
    <property type="evidence" value="ECO:0007669"/>
    <property type="project" value="InterPro"/>
</dbReference>
<dbReference type="RefSeq" id="WP_154320752.1">
    <property type="nucleotide sequence ID" value="NZ_CP046045.1"/>
</dbReference>
<gene>
    <name evidence="7" type="ORF">GJD93_08275</name>
</gene>
<dbReference type="PROSITE" id="PS50173">
    <property type="entry name" value="UMUC"/>
    <property type="match status" value="1"/>
</dbReference>
<protein>
    <submittedName>
        <fullName evidence="7">DUF4113 domain-containing protein</fullName>
    </submittedName>
</protein>
<dbReference type="Gene3D" id="3.30.70.270">
    <property type="match status" value="1"/>
</dbReference>
<dbReference type="InterPro" id="IPR043502">
    <property type="entry name" value="DNA/RNA_pol_sf"/>
</dbReference>
<evidence type="ECO:0000313" key="7">
    <source>
        <dbReference type="EMBL" id="QGM27676.1"/>
    </source>
</evidence>
<keyword evidence="2" id="KW-0227">DNA damage</keyword>
<dbReference type="GO" id="GO:0042276">
    <property type="term" value="P:error-prone translesion synthesis"/>
    <property type="evidence" value="ECO:0007669"/>
    <property type="project" value="TreeGrafter"/>
</dbReference>
<dbReference type="Pfam" id="PF13438">
    <property type="entry name" value="DUF4113"/>
    <property type="match status" value="1"/>
</dbReference>
<dbReference type="Proteomes" id="UP000405075">
    <property type="component" value="Chromosome"/>
</dbReference>
<accession>A0AAP9KJ42</accession>
<evidence type="ECO:0000256" key="2">
    <source>
        <dbReference type="ARBA" id="ARBA00022763"/>
    </source>
</evidence>